<evidence type="ECO:0000313" key="2">
    <source>
        <dbReference type="EMBL" id="GAI96724.1"/>
    </source>
</evidence>
<dbReference type="AlphaFoldDB" id="X1UWI4"/>
<sequence>MIKRKGVALVMGIILTSVCVWVAIVGLVIKPGILIGAALSLAGGTGIGCIVAYLLRRWWVKGTLANR</sequence>
<dbReference type="EMBL" id="BARW01022200">
    <property type="protein sequence ID" value="GAI96724.1"/>
    <property type="molecule type" value="Genomic_DNA"/>
</dbReference>
<evidence type="ECO:0000256" key="1">
    <source>
        <dbReference type="SAM" id="Phobius"/>
    </source>
</evidence>
<protein>
    <submittedName>
        <fullName evidence="2">Uncharacterized protein</fullName>
    </submittedName>
</protein>
<feature type="transmembrane region" description="Helical" evidence="1">
    <location>
        <begin position="7"/>
        <end position="29"/>
    </location>
</feature>
<keyword evidence="1" id="KW-0472">Membrane</keyword>
<gene>
    <name evidence="2" type="ORF">S12H4_37125</name>
</gene>
<keyword evidence="1" id="KW-1133">Transmembrane helix</keyword>
<comment type="caution">
    <text evidence="2">The sequence shown here is derived from an EMBL/GenBank/DDBJ whole genome shotgun (WGS) entry which is preliminary data.</text>
</comment>
<organism evidence="2">
    <name type="scientific">marine sediment metagenome</name>
    <dbReference type="NCBI Taxonomy" id="412755"/>
    <lineage>
        <taxon>unclassified sequences</taxon>
        <taxon>metagenomes</taxon>
        <taxon>ecological metagenomes</taxon>
    </lineage>
</organism>
<reference evidence="2" key="1">
    <citation type="journal article" date="2014" name="Front. Microbiol.">
        <title>High frequency of phylogenetically diverse reductive dehalogenase-homologous genes in deep subseafloor sedimentary metagenomes.</title>
        <authorList>
            <person name="Kawai M."/>
            <person name="Futagami T."/>
            <person name="Toyoda A."/>
            <person name="Takaki Y."/>
            <person name="Nishi S."/>
            <person name="Hori S."/>
            <person name="Arai W."/>
            <person name="Tsubouchi T."/>
            <person name="Morono Y."/>
            <person name="Uchiyama I."/>
            <person name="Ito T."/>
            <person name="Fujiyama A."/>
            <person name="Inagaki F."/>
            <person name="Takami H."/>
        </authorList>
    </citation>
    <scope>NUCLEOTIDE SEQUENCE</scope>
    <source>
        <strain evidence="2">Expedition CK06-06</strain>
    </source>
</reference>
<accession>X1UWI4</accession>
<keyword evidence="1" id="KW-0812">Transmembrane</keyword>
<name>X1UWI4_9ZZZZ</name>
<proteinExistence type="predicted"/>
<feature type="transmembrane region" description="Helical" evidence="1">
    <location>
        <begin position="35"/>
        <end position="55"/>
    </location>
</feature>